<evidence type="ECO:0000313" key="7">
    <source>
        <dbReference type="Proteomes" id="UP001553161"/>
    </source>
</evidence>
<evidence type="ECO:0000256" key="3">
    <source>
        <dbReference type="ARBA" id="ARBA00023136"/>
    </source>
</evidence>
<evidence type="ECO:0000256" key="1">
    <source>
        <dbReference type="ARBA" id="ARBA00004370"/>
    </source>
</evidence>
<dbReference type="PANTHER" id="PTHR12815">
    <property type="entry name" value="SORTING AND ASSEMBLY MACHINERY SAMM50 PROTEIN FAMILY MEMBER"/>
    <property type="match status" value="1"/>
</dbReference>
<dbReference type="Gene3D" id="3.10.20.310">
    <property type="entry name" value="membrane protein fhac"/>
    <property type="match status" value="1"/>
</dbReference>
<dbReference type="Pfam" id="PF01103">
    <property type="entry name" value="Omp85"/>
    <property type="match status" value="1"/>
</dbReference>
<dbReference type="EMBL" id="JBFBVU010000013">
    <property type="protein sequence ID" value="MEV8467419.1"/>
    <property type="molecule type" value="Genomic_DNA"/>
</dbReference>
<dbReference type="PANTHER" id="PTHR12815:SF42">
    <property type="entry name" value="BACTERIAL SURFACE ANTIGEN (D15) DOMAIN-CONTAINING PROTEIN"/>
    <property type="match status" value="1"/>
</dbReference>
<protein>
    <submittedName>
        <fullName evidence="6">Autotransporter assembly complex family protein</fullName>
    </submittedName>
</protein>
<feature type="chain" id="PRO_5047537282" evidence="4">
    <location>
        <begin position="21"/>
        <end position="608"/>
    </location>
</feature>
<gene>
    <name evidence="6" type="ORF">AB0T83_11570</name>
</gene>
<keyword evidence="7" id="KW-1185">Reference proteome</keyword>
<keyword evidence="2" id="KW-0812">Transmembrane</keyword>
<feature type="signal peptide" evidence="4">
    <location>
        <begin position="1"/>
        <end position="20"/>
    </location>
</feature>
<evidence type="ECO:0000259" key="5">
    <source>
        <dbReference type="PROSITE" id="PS51779"/>
    </source>
</evidence>
<dbReference type="InterPro" id="IPR034746">
    <property type="entry name" value="POTRA"/>
</dbReference>
<reference evidence="6 7" key="1">
    <citation type="submission" date="2024-07" db="EMBL/GenBank/DDBJ databases">
        <authorList>
            <person name="Kang M."/>
        </authorList>
    </citation>
    <scope>NUCLEOTIDE SEQUENCE [LARGE SCALE GENOMIC DNA]</scope>
    <source>
        <strain evidence="6 7">DFM31</strain>
    </source>
</reference>
<dbReference type="Proteomes" id="UP001553161">
    <property type="component" value="Unassembled WGS sequence"/>
</dbReference>
<dbReference type="RefSeq" id="WP_366193210.1">
    <property type="nucleotide sequence ID" value="NZ_JBFBVU010000013.1"/>
</dbReference>
<proteinExistence type="predicted"/>
<evidence type="ECO:0000256" key="2">
    <source>
        <dbReference type="ARBA" id="ARBA00022452"/>
    </source>
</evidence>
<dbReference type="InterPro" id="IPR010827">
    <property type="entry name" value="BamA/TamA_POTRA"/>
</dbReference>
<organism evidence="6 7">
    <name type="scientific">Meridianimarinicoccus marinus</name>
    <dbReference type="NCBI Taxonomy" id="3231483"/>
    <lineage>
        <taxon>Bacteria</taxon>
        <taxon>Pseudomonadati</taxon>
        <taxon>Pseudomonadota</taxon>
        <taxon>Alphaproteobacteria</taxon>
        <taxon>Rhodobacterales</taxon>
        <taxon>Paracoccaceae</taxon>
        <taxon>Meridianimarinicoccus</taxon>
    </lineage>
</organism>
<keyword evidence="4" id="KW-0732">Signal</keyword>
<evidence type="ECO:0000313" key="6">
    <source>
        <dbReference type="EMBL" id="MEV8467419.1"/>
    </source>
</evidence>
<feature type="domain" description="POTRA" evidence="5">
    <location>
        <begin position="204"/>
        <end position="278"/>
    </location>
</feature>
<comment type="caution">
    <text evidence="6">The sequence shown here is derived from an EMBL/GenBank/DDBJ whole genome shotgun (WGS) entry which is preliminary data.</text>
</comment>
<dbReference type="Pfam" id="PF07244">
    <property type="entry name" value="POTRA"/>
    <property type="match status" value="1"/>
</dbReference>
<keyword evidence="3" id="KW-0472">Membrane</keyword>
<dbReference type="InterPro" id="IPR000184">
    <property type="entry name" value="Bac_surfAg_D15"/>
</dbReference>
<sequence length="608" mass="65582">MRRLVVNTLTMAVLAVPALAFDSVTVTVSGIADEDKREAIEKRLKSVALTSQALEQEESDAAVIFGSARSDYSRMVSVMYGEGYYGPSVSVKIDGREAADIDPFTLPKSIDKVTIAVEAGPQFTFGKTQVGPRAPTANANPIVEGFVPGAVAQANLVVSAAKAGVQEWKVDGHAKASVKDQTIIANHPKRQLNAEVVLAPGPLLRFGSLSIDGERNVSNKRVRQIMGFPEGEVYNPDELRDAVNRVRRTGTFSTVSVREAETPNPDGTLDYQMTLIEEKPRRFGLLAEYDTLDGFTVGGYWIHRNLFGGAERLRIDAEAANIGSDKLSDAGGIDYTASLRLTRPGSFGHDNDAFFFATYEDTNDPDYTEEAFSFGVGVTRYFNEDLFGQVAGGLRYSHSVDVFGDREFYHAILPARLEWDKRDDPGDATRGFYLDTLATPYLGLDDSQSGMVATVDARTYHGFGESKSFVMAGRLLLGTVVGSDLDQTPPDFLFFSGGADTVRGQKYKSLGVDVGASEQSGGRSFVGVSAEARYWVTSTIGVVGFADFGFVGPDSYPTDAGDSQSGLGIGVRYATPIGPLRVDLATPYTGQVKEFSRVALYIGVGQAF</sequence>
<accession>A0ABV3L764</accession>
<dbReference type="InterPro" id="IPR039910">
    <property type="entry name" value="D15-like"/>
</dbReference>
<name>A0ABV3L764_9RHOB</name>
<evidence type="ECO:0000256" key="4">
    <source>
        <dbReference type="SAM" id="SignalP"/>
    </source>
</evidence>
<dbReference type="Gene3D" id="2.40.160.50">
    <property type="entry name" value="membrane protein fhac: a member of the omp85/tpsb transporter family"/>
    <property type="match status" value="1"/>
</dbReference>
<dbReference type="PROSITE" id="PS51779">
    <property type="entry name" value="POTRA"/>
    <property type="match status" value="1"/>
</dbReference>
<comment type="subcellular location">
    <subcellularLocation>
        <location evidence="1">Membrane</location>
    </subcellularLocation>
</comment>
<keyword evidence="2" id="KW-1134">Transmembrane beta strand</keyword>